<evidence type="ECO:0000259" key="1">
    <source>
        <dbReference type="Pfam" id="PF00724"/>
    </source>
</evidence>
<dbReference type="Gene3D" id="3.20.20.70">
    <property type="entry name" value="Aldolase class I"/>
    <property type="match status" value="1"/>
</dbReference>
<dbReference type="PANTHER" id="PTHR22893">
    <property type="entry name" value="NADH OXIDOREDUCTASE-RELATED"/>
    <property type="match status" value="1"/>
</dbReference>
<dbReference type="SUPFAM" id="SSF51395">
    <property type="entry name" value="FMN-linked oxidoreductases"/>
    <property type="match status" value="1"/>
</dbReference>
<proteinExistence type="predicted"/>
<feature type="domain" description="NADH:flavin oxidoreductase/NADH oxidase N-terminal" evidence="1">
    <location>
        <begin position="3"/>
        <end position="338"/>
    </location>
</feature>
<dbReference type="EMBL" id="JBHTJG010000001">
    <property type="protein sequence ID" value="MFD0945315.1"/>
    <property type="molecule type" value="Genomic_DNA"/>
</dbReference>
<accession>A0ABW3H4P7</accession>
<evidence type="ECO:0000313" key="2">
    <source>
        <dbReference type="EMBL" id="MFD0945315.1"/>
    </source>
</evidence>
<protein>
    <submittedName>
        <fullName evidence="2">Alkene reductase</fullName>
    </submittedName>
</protein>
<dbReference type="CDD" id="cd02933">
    <property type="entry name" value="OYE_like_FMN"/>
    <property type="match status" value="1"/>
</dbReference>
<evidence type="ECO:0000313" key="3">
    <source>
        <dbReference type="Proteomes" id="UP001596977"/>
    </source>
</evidence>
<dbReference type="InterPro" id="IPR013785">
    <property type="entry name" value="Aldolase_TIM"/>
</dbReference>
<dbReference type="PANTHER" id="PTHR22893:SF98">
    <property type="entry name" value="OXIDOREDUCTASE"/>
    <property type="match status" value="1"/>
</dbReference>
<name>A0ABW3H4P7_9SPHN</name>
<dbReference type="Proteomes" id="UP001596977">
    <property type="component" value="Unassembled WGS sequence"/>
</dbReference>
<dbReference type="InterPro" id="IPR001155">
    <property type="entry name" value="OxRdtase_FMN_N"/>
</dbReference>
<dbReference type="RefSeq" id="WP_264942439.1">
    <property type="nucleotide sequence ID" value="NZ_JAPDRA010000001.1"/>
</dbReference>
<dbReference type="Pfam" id="PF00724">
    <property type="entry name" value="Oxidored_FMN"/>
    <property type="match status" value="1"/>
</dbReference>
<sequence length="368" mass="39699">MPSLFDPIQLGAVHAPNRVLMAPLTRGRATQDHVPTPVMGEYYAQRAGAGLIISEATGISREGMGWVYAPGLWTEAQVEGWKPVVERLHRAGGRIFAQLWHMGRIVHPDFLDGAAPLSASATTAPGEIRTYASGDGKKPFEPARAATKDDIARVLDDYSAATRNALRAGFDGVQLHAANGYLIDQFLRDGTNLRDDDYGGSPENRARLLREATLRLIAEAGADRVAVRLSPNGEVQGVDDSDPASVFVPVAKWLGEQGIAFLEMRESKPSSDFRPSAVPRLSPEIRKVFPGPLVLNQDYRLASAQADLDSGLADAIAFGRPFISNPDLVERLRRDAPLNPPVTATLYWGGPAGYIDYPALADEPSPSA</sequence>
<dbReference type="InterPro" id="IPR045247">
    <property type="entry name" value="Oye-like"/>
</dbReference>
<keyword evidence="3" id="KW-1185">Reference proteome</keyword>
<gene>
    <name evidence="2" type="ORF">ACFQ1E_03075</name>
</gene>
<comment type="caution">
    <text evidence="2">The sequence shown here is derived from an EMBL/GenBank/DDBJ whole genome shotgun (WGS) entry which is preliminary data.</text>
</comment>
<reference evidence="3" key="1">
    <citation type="journal article" date="2019" name="Int. J. Syst. Evol. Microbiol.">
        <title>The Global Catalogue of Microorganisms (GCM) 10K type strain sequencing project: providing services to taxonomists for standard genome sequencing and annotation.</title>
        <authorList>
            <consortium name="The Broad Institute Genomics Platform"/>
            <consortium name="The Broad Institute Genome Sequencing Center for Infectious Disease"/>
            <person name="Wu L."/>
            <person name="Ma J."/>
        </authorList>
    </citation>
    <scope>NUCLEOTIDE SEQUENCE [LARGE SCALE GENOMIC DNA]</scope>
    <source>
        <strain evidence="3">CCUG 62982</strain>
    </source>
</reference>
<organism evidence="2 3">
    <name type="scientific">Sphingomonas canadensis</name>
    <dbReference type="NCBI Taxonomy" id="1219257"/>
    <lineage>
        <taxon>Bacteria</taxon>
        <taxon>Pseudomonadati</taxon>
        <taxon>Pseudomonadota</taxon>
        <taxon>Alphaproteobacteria</taxon>
        <taxon>Sphingomonadales</taxon>
        <taxon>Sphingomonadaceae</taxon>
        <taxon>Sphingomonas</taxon>
    </lineage>
</organism>